<protein>
    <submittedName>
        <fullName evidence="2">Uncharacterized protein</fullName>
    </submittedName>
</protein>
<dbReference type="Proteomes" id="UP000003875">
    <property type="component" value="Unassembled WGS sequence"/>
</dbReference>
<gene>
    <name evidence="2" type="ORF">BIFPSEUDO_02563</name>
</gene>
<evidence type="ECO:0000313" key="2">
    <source>
        <dbReference type="EMBL" id="EEG71681.1"/>
    </source>
</evidence>
<sequence>MLEEHWPWQKRPDRWPAVGRHDTEAVEAEGVGAEAIAIPVTKPCWPPRYMRRSPASAEYKDSIALETAMQDAPAVCTKDFHIEADHIAVDRTEPDRTEPDHMGADHTEAADTDLNEHSAHKSAY</sequence>
<dbReference type="EMBL" id="ABXX02000001">
    <property type="protein sequence ID" value="EEG71681.1"/>
    <property type="molecule type" value="Genomic_DNA"/>
</dbReference>
<dbReference type="AlphaFoldDB" id="C0BQB8"/>
<feature type="region of interest" description="Disordered" evidence="1">
    <location>
        <begin position="89"/>
        <end position="124"/>
    </location>
</feature>
<proteinExistence type="predicted"/>
<reference evidence="2 3" key="1">
    <citation type="submission" date="2009-02" db="EMBL/GenBank/DDBJ databases">
        <title>Draft genome sequence of Bifidobacterium pseudocatenulatum (DSM 20438).</title>
        <authorList>
            <person name="Sudarsanam P."/>
            <person name="Ley R."/>
            <person name="Guruge J."/>
            <person name="Turnbaugh P.J."/>
            <person name="Mahowald M."/>
            <person name="Liep D."/>
            <person name="Gordon J."/>
        </authorList>
    </citation>
    <scope>NUCLEOTIDE SEQUENCE [LARGE SCALE GENOMIC DNA]</scope>
    <source>
        <strain evidence="2 3">DSM 20438</strain>
    </source>
</reference>
<name>C0BQB8_BIFPS</name>
<evidence type="ECO:0000256" key="1">
    <source>
        <dbReference type="SAM" id="MobiDB-lite"/>
    </source>
</evidence>
<organism evidence="2 3">
    <name type="scientific">Bifidobacterium pseudocatenulatum DSM 20438 = JCM 1200 = LMG 10505</name>
    <dbReference type="NCBI Taxonomy" id="547043"/>
    <lineage>
        <taxon>Bacteria</taxon>
        <taxon>Bacillati</taxon>
        <taxon>Actinomycetota</taxon>
        <taxon>Actinomycetes</taxon>
        <taxon>Bifidobacteriales</taxon>
        <taxon>Bifidobacteriaceae</taxon>
        <taxon>Bifidobacterium</taxon>
    </lineage>
</organism>
<dbReference type="eggNOG" id="ENOG50320I5">
    <property type="taxonomic scope" value="Bacteria"/>
</dbReference>
<accession>C0BQB8</accession>
<reference evidence="2 3" key="2">
    <citation type="submission" date="2009-02" db="EMBL/GenBank/DDBJ databases">
        <authorList>
            <person name="Fulton L."/>
            <person name="Clifton S."/>
            <person name="Fulton B."/>
            <person name="Xu J."/>
            <person name="Minx P."/>
            <person name="Pepin K.H."/>
            <person name="Johnson M."/>
            <person name="Bhonagiri V."/>
            <person name="Nash W.E."/>
            <person name="Mardis E.R."/>
            <person name="Wilson R.K."/>
        </authorList>
    </citation>
    <scope>NUCLEOTIDE SEQUENCE [LARGE SCALE GENOMIC DNA]</scope>
    <source>
        <strain evidence="2 3">DSM 20438</strain>
    </source>
</reference>
<comment type="caution">
    <text evidence="2">The sequence shown here is derived from an EMBL/GenBank/DDBJ whole genome shotgun (WGS) entry which is preliminary data.</text>
</comment>
<evidence type="ECO:0000313" key="3">
    <source>
        <dbReference type="Proteomes" id="UP000003875"/>
    </source>
</evidence>